<evidence type="ECO:0000313" key="1">
    <source>
        <dbReference type="EMBL" id="KAH3665337.1"/>
    </source>
</evidence>
<keyword evidence="2" id="KW-1185">Reference proteome</keyword>
<dbReference type="EMBL" id="JAEUBD010001178">
    <property type="protein sequence ID" value="KAH3665337.1"/>
    <property type="molecule type" value="Genomic_DNA"/>
</dbReference>
<reference evidence="1" key="2">
    <citation type="submission" date="2021-01" db="EMBL/GenBank/DDBJ databases">
        <authorList>
            <person name="Schikora-Tamarit M.A."/>
        </authorList>
    </citation>
    <scope>NUCLEOTIDE SEQUENCE</scope>
    <source>
        <strain evidence="1">NCAIM Y.01608</strain>
    </source>
</reference>
<dbReference type="AlphaFoldDB" id="A0A9P8P5H4"/>
<name>A0A9P8P5H4_9ASCO</name>
<dbReference type="Proteomes" id="UP000788993">
    <property type="component" value="Unassembled WGS sequence"/>
</dbReference>
<sequence length="877" mass="96619">MTCDSTALSTDPSLYPVPTNLLFLDSIGRLRSGSLPSRSAFLINCSTRPKGFLSGFSTSSPDLSPPVNKLVFSSSSSWVFISENDLICGPGSRLGSGSEQQTPKPANLVLFSEDFGSLHHVGQRSSGLFPSSGLQTTVWVNPELVGWVYLHDFTNSGHKLLLGWNSWRVDVEQSKTNVVWIVGELLDVLRIVLLRELNGDNVGVQGFDVVRVKVGVAEVRVDLSVVSDTRGRDSERLSSPLQVVGSLLTGSQWQSLSDGWLVDLNDGNTSGFEVVDLVSQSKRQLQRLHLLGNIVSWERPSQTGDWTGQHTLHWFFGQRLGIDTFFNGHGLWSRHVSNNDRWSDVSRTIGLHPTVGGESVTLQLLTKVLNHIVSLWLTMDENIQSDLLLESDDLLNLRVDELLVLLSSDLTLDKLVSINSNVLGLWERTDGCGWEQRQVVLGFLLGKSLWEWRLSGGQGLVDLGQSGLNGLVVGQVRFLSALDSSSISLQSGRNVFTRNSLGDGDNLGQFLGSEREPVLNLGIKLLLVLQIHWSVQQRGGGRDDNVVGSQLLDGLLDELNGLSIVVLPDVSSVNDTNGQSLFVGNESKCIVQLLWASDKIEMETGNRQALDSRQVWSDITEIGGQDELWKTFSLGQGLVGGLECGLDLFWQVQNEGWLVDLDLLGACFSKLLQDLGVDWQDLLEQRDWLQVKRVLVWLTQVQVGNRTNKNRSGLNAKSLGLQVLVNWLLTIQLELCGVGECWSDIVVVGVKPLDHLQSCHVDCLGSLGSLSLQTSTHGEQDVQLRKIELGVSFWDHIKQNGQIQNLVVEREVVGRNDVDTSFLLQLPVLFSDLLTNSKKLISTDLACPVGLSVLLELSESSDSWESQNARLNHFLLI</sequence>
<comment type="caution">
    <text evidence="1">The sequence shown here is derived from an EMBL/GenBank/DDBJ whole genome shotgun (WGS) entry which is preliminary data.</text>
</comment>
<organism evidence="1 2">
    <name type="scientific">Ogataea polymorpha</name>
    <dbReference type="NCBI Taxonomy" id="460523"/>
    <lineage>
        <taxon>Eukaryota</taxon>
        <taxon>Fungi</taxon>
        <taxon>Dikarya</taxon>
        <taxon>Ascomycota</taxon>
        <taxon>Saccharomycotina</taxon>
        <taxon>Pichiomycetes</taxon>
        <taxon>Pichiales</taxon>
        <taxon>Pichiaceae</taxon>
        <taxon>Ogataea</taxon>
    </lineage>
</organism>
<gene>
    <name evidence="1" type="ORF">OGATHE_004153</name>
</gene>
<protein>
    <submittedName>
        <fullName evidence="1">Uncharacterized protein</fullName>
    </submittedName>
</protein>
<accession>A0A9P8P5H4</accession>
<proteinExistence type="predicted"/>
<reference evidence="1" key="1">
    <citation type="journal article" date="2021" name="Open Biol.">
        <title>Shared evolutionary footprints suggest mitochondrial oxidative damage underlies multiple complex I losses in fungi.</title>
        <authorList>
            <person name="Schikora-Tamarit M.A."/>
            <person name="Marcet-Houben M."/>
            <person name="Nosek J."/>
            <person name="Gabaldon T."/>
        </authorList>
    </citation>
    <scope>NUCLEOTIDE SEQUENCE</scope>
    <source>
        <strain evidence="1">NCAIM Y.01608</strain>
    </source>
</reference>
<evidence type="ECO:0000313" key="2">
    <source>
        <dbReference type="Proteomes" id="UP000788993"/>
    </source>
</evidence>